<name>A0ABP3YIG0_9BACT</name>
<keyword evidence="1" id="KW-0732">Signal</keyword>
<dbReference type="RefSeq" id="WP_343852692.1">
    <property type="nucleotide sequence ID" value="NZ_BAAAFI010000035.1"/>
</dbReference>
<keyword evidence="3" id="KW-1185">Reference proteome</keyword>
<feature type="chain" id="PRO_5045274668" description="Lipocalin-like protein" evidence="1">
    <location>
        <begin position="24"/>
        <end position="154"/>
    </location>
</feature>
<dbReference type="Proteomes" id="UP001500469">
    <property type="component" value="Unassembled WGS sequence"/>
</dbReference>
<evidence type="ECO:0000313" key="2">
    <source>
        <dbReference type="EMBL" id="GAA0879857.1"/>
    </source>
</evidence>
<sequence length="154" mass="17269">MKHLVCALSLAAITLACSPPTQNEQVPEAGPSLVGTWKLISGTTIRGNDTTITDYTRNQEFIKIINKTHFSFISHDLNKGQDSTAMFSAGAGKYTLNDDTYIEQLDYFNHRDWEGHQFEFTVSIEQDTLIQTGLEAIPELGVDQTIIEKYVRVK</sequence>
<accession>A0ABP3YIG0</accession>
<gene>
    <name evidence="2" type="ORF">GCM10009119_28260</name>
</gene>
<evidence type="ECO:0000313" key="3">
    <source>
        <dbReference type="Proteomes" id="UP001500469"/>
    </source>
</evidence>
<dbReference type="PROSITE" id="PS51257">
    <property type="entry name" value="PROKAR_LIPOPROTEIN"/>
    <property type="match status" value="1"/>
</dbReference>
<evidence type="ECO:0008006" key="4">
    <source>
        <dbReference type="Google" id="ProtNLM"/>
    </source>
</evidence>
<evidence type="ECO:0000256" key="1">
    <source>
        <dbReference type="SAM" id="SignalP"/>
    </source>
</evidence>
<dbReference type="EMBL" id="BAAAFI010000035">
    <property type="protein sequence ID" value="GAA0879857.1"/>
    <property type="molecule type" value="Genomic_DNA"/>
</dbReference>
<feature type="signal peptide" evidence="1">
    <location>
        <begin position="1"/>
        <end position="23"/>
    </location>
</feature>
<reference evidence="3" key="1">
    <citation type="journal article" date="2019" name="Int. J. Syst. Evol. Microbiol.">
        <title>The Global Catalogue of Microorganisms (GCM) 10K type strain sequencing project: providing services to taxonomists for standard genome sequencing and annotation.</title>
        <authorList>
            <consortium name="The Broad Institute Genomics Platform"/>
            <consortium name="The Broad Institute Genome Sequencing Center for Infectious Disease"/>
            <person name="Wu L."/>
            <person name="Ma J."/>
        </authorList>
    </citation>
    <scope>NUCLEOTIDE SEQUENCE [LARGE SCALE GENOMIC DNA]</scope>
    <source>
        <strain evidence="3">JCM 16112</strain>
    </source>
</reference>
<protein>
    <recommendedName>
        <fullName evidence="4">Lipocalin-like protein</fullName>
    </recommendedName>
</protein>
<organism evidence="2 3">
    <name type="scientific">Algoriphagus jejuensis</name>
    <dbReference type="NCBI Taxonomy" id="419934"/>
    <lineage>
        <taxon>Bacteria</taxon>
        <taxon>Pseudomonadati</taxon>
        <taxon>Bacteroidota</taxon>
        <taxon>Cytophagia</taxon>
        <taxon>Cytophagales</taxon>
        <taxon>Cyclobacteriaceae</taxon>
        <taxon>Algoriphagus</taxon>
    </lineage>
</organism>
<comment type="caution">
    <text evidence="2">The sequence shown here is derived from an EMBL/GenBank/DDBJ whole genome shotgun (WGS) entry which is preliminary data.</text>
</comment>
<proteinExistence type="predicted"/>